<proteinExistence type="predicted"/>
<dbReference type="PANTHER" id="PTHR23301:SF0">
    <property type="entry name" value="CHITIN-BINDING TYPE-2 DOMAIN-CONTAINING PROTEIN-RELATED"/>
    <property type="match status" value="1"/>
</dbReference>
<keyword evidence="5" id="KW-0325">Glycoprotein</keyword>
<evidence type="ECO:0000256" key="4">
    <source>
        <dbReference type="ARBA" id="ARBA00023157"/>
    </source>
</evidence>
<dbReference type="Proteomes" id="UP001283361">
    <property type="component" value="Unassembled WGS sequence"/>
</dbReference>
<dbReference type="AlphaFoldDB" id="A0AAE0Y377"/>
<evidence type="ECO:0000256" key="6">
    <source>
        <dbReference type="SAM" id="SignalP"/>
    </source>
</evidence>
<name>A0AAE0Y377_9GAST</name>
<protein>
    <recommendedName>
        <fullName evidence="7">Chitin-binding type-2 domain-containing protein</fullName>
    </recommendedName>
</protein>
<gene>
    <name evidence="8" type="ORF">RRG08_007661</name>
</gene>
<evidence type="ECO:0000259" key="7">
    <source>
        <dbReference type="PROSITE" id="PS50940"/>
    </source>
</evidence>
<evidence type="ECO:0000256" key="5">
    <source>
        <dbReference type="ARBA" id="ARBA00023180"/>
    </source>
</evidence>
<dbReference type="InterPro" id="IPR051940">
    <property type="entry name" value="Chitin_bind-dev_reg"/>
</dbReference>
<keyword evidence="9" id="KW-1185">Reference proteome</keyword>
<dbReference type="Gene3D" id="2.170.140.10">
    <property type="entry name" value="Chitin binding domain"/>
    <property type="match status" value="3"/>
</dbReference>
<dbReference type="GO" id="GO:0008061">
    <property type="term" value="F:chitin binding"/>
    <property type="evidence" value="ECO:0007669"/>
    <property type="project" value="UniProtKB-KW"/>
</dbReference>
<dbReference type="Pfam" id="PF01607">
    <property type="entry name" value="CBM_14"/>
    <property type="match status" value="3"/>
</dbReference>
<dbReference type="SUPFAM" id="SSF57625">
    <property type="entry name" value="Invertebrate chitin-binding proteins"/>
    <property type="match status" value="3"/>
</dbReference>
<dbReference type="GO" id="GO:0005576">
    <property type="term" value="C:extracellular region"/>
    <property type="evidence" value="ECO:0007669"/>
    <property type="project" value="InterPro"/>
</dbReference>
<evidence type="ECO:0000313" key="9">
    <source>
        <dbReference type="Proteomes" id="UP001283361"/>
    </source>
</evidence>
<dbReference type="PANTHER" id="PTHR23301">
    <property type="entry name" value="CHITIN BINDING PERITROPHIN-A"/>
    <property type="match status" value="1"/>
</dbReference>
<feature type="domain" description="Chitin-binding type-2" evidence="7">
    <location>
        <begin position="105"/>
        <end position="156"/>
    </location>
</feature>
<dbReference type="InterPro" id="IPR036508">
    <property type="entry name" value="Chitin-bd_dom_sf"/>
</dbReference>
<keyword evidence="3" id="KW-0677">Repeat</keyword>
<accession>A0AAE0Y377</accession>
<comment type="caution">
    <text evidence="8">The sequence shown here is derived from an EMBL/GenBank/DDBJ whole genome shotgun (WGS) entry which is preliminary data.</text>
</comment>
<evidence type="ECO:0000256" key="1">
    <source>
        <dbReference type="ARBA" id="ARBA00022669"/>
    </source>
</evidence>
<dbReference type="EMBL" id="JAWDGP010006995">
    <property type="protein sequence ID" value="KAK3731582.1"/>
    <property type="molecule type" value="Genomic_DNA"/>
</dbReference>
<evidence type="ECO:0000256" key="3">
    <source>
        <dbReference type="ARBA" id="ARBA00022737"/>
    </source>
</evidence>
<sequence length="238" mass="25258">MIHALILTLLGAAVYADPVKRQLPTCSNAFTLTVDPCASGTKTFYAVPGDQSKFVQCDSLRQAYVIQCPVGQVYNPTTTTCQQGSVNPAPGNPVVVVATTAAAPVNPCTAQAVSTGQVFFAFPGDNTKFYQCTGVGQVQTLQCPSNLIWDQARRSCVLAQGTTGIGTGSGQTSTSLSNPCTTQQASVLNQFFPHPDVTKFIQCDLLGNANVMFCPAGLQWDQSKLTCEYPYNVGVGRR</sequence>
<dbReference type="PROSITE" id="PS50940">
    <property type="entry name" value="CHIT_BIND_II"/>
    <property type="match status" value="2"/>
</dbReference>
<keyword evidence="1" id="KW-0147">Chitin-binding</keyword>
<feature type="domain" description="Chitin-binding type-2" evidence="7">
    <location>
        <begin position="34"/>
        <end position="81"/>
    </location>
</feature>
<evidence type="ECO:0000256" key="2">
    <source>
        <dbReference type="ARBA" id="ARBA00022729"/>
    </source>
</evidence>
<evidence type="ECO:0000313" key="8">
    <source>
        <dbReference type="EMBL" id="KAK3731582.1"/>
    </source>
</evidence>
<dbReference type="SMART" id="SM00494">
    <property type="entry name" value="ChtBD2"/>
    <property type="match status" value="3"/>
</dbReference>
<organism evidence="8 9">
    <name type="scientific">Elysia crispata</name>
    <name type="common">lettuce slug</name>
    <dbReference type="NCBI Taxonomy" id="231223"/>
    <lineage>
        <taxon>Eukaryota</taxon>
        <taxon>Metazoa</taxon>
        <taxon>Spiralia</taxon>
        <taxon>Lophotrochozoa</taxon>
        <taxon>Mollusca</taxon>
        <taxon>Gastropoda</taxon>
        <taxon>Heterobranchia</taxon>
        <taxon>Euthyneura</taxon>
        <taxon>Panpulmonata</taxon>
        <taxon>Sacoglossa</taxon>
        <taxon>Placobranchoidea</taxon>
        <taxon>Plakobranchidae</taxon>
        <taxon>Elysia</taxon>
    </lineage>
</organism>
<keyword evidence="2 6" id="KW-0732">Signal</keyword>
<reference evidence="8" key="1">
    <citation type="journal article" date="2023" name="G3 (Bethesda)">
        <title>A reference genome for the long-term kleptoplast-retaining sea slug Elysia crispata morphotype clarki.</title>
        <authorList>
            <person name="Eastman K.E."/>
            <person name="Pendleton A.L."/>
            <person name="Shaikh M.A."/>
            <person name="Suttiyut T."/>
            <person name="Ogas R."/>
            <person name="Tomko P."/>
            <person name="Gavelis G."/>
            <person name="Widhalm J.R."/>
            <person name="Wisecaver J.H."/>
        </authorList>
    </citation>
    <scope>NUCLEOTIDE SEQUENCE</scope>
    <source>
        <strain evidence="8">ECLA1</strain>
    </source>
</reference>
<feature type="chain" id="PRO_5042157139" description="Chitin-binding type-2 domain-containing protein" evidence="6">
    <location>
        <begin position="17"/>
        <end position="238"/>
    </location>
</feature>
<keyword evidence="4" id="KW-1015">Disulfide bond</keyword>
<feature type="signal peptide" evidence="6">
    <location>
        <begin position="1"/>
        <end position="16"/>
    </location>
</feature>
<dbReference type="InterPro" id="IPR002557">
    <property type="entry name" value="Chitin-bd_dom"/>
</dbReference>